<organism evidence="2 3">
    <name type="scientific">Pseudomassariella vexata</name>
    <dbReference type="NCBI Taxonomy" id="1141098"/>
    <lineage>
        <taxon>Eukaryota</taxon>
        <taxon>Fungi</taxon>
        <taxon>Dikarya</taxon>
        <taxon>Ascomycota</taxon>
        <taxon>Pezizomycotina</taxon>
        <taxon>Sordariomycetes</taxon>
        <taxon>Xylariomycetidae</taxon>
        <taxon>Amphisphaeriales</taxon>
        <taxon>Pseudomassariaceae</taxon>
        <taxon>Pseudomassariella</taxon>
    </lineage>
</organism>
<protein>
    <submittedName>
        <fullName evidence="2">Uncharacterized protein</fullName>
    </submittedName>
</protein>
<dbReference type="RefSeq" id="XP_040715265.1">
    <property type="nucleotide sequence ID" value="XM_040854098.1"/>
</dbReference>
<comment type="caution">
    <text evidence="2">The sequence shown here is derived from an EMBL/GenBank/DDBJ whole genome shotgun (WGS) entry which is preliminary data.</text>
</comment>
<feature type="region of interest" description="Disordered" evidence="1">
    <location>
        <begin position="16"/>
        <end position="67"/>
    </location>
</feature>
<feature type="compositionally biased region" description="Polar residues" evidence="1">
    <location>
        <begin position="36"/>
        <end position="63"/>
    </location>
</feature>
<sequence>MSHWLHRDEGYNDAYRSARALNSSTNNAYDLPPPENTGSTGANPGDLESSQYNVSTNPASNRAPQAGSVGFSTGYGVASEPAPQVHNAYGFHLGVDDGPASSVANRISSGETVEAPDAVIEEDGRSFHGYRQGRYFLPNDGVSANECGCRPWSKDYG</sequence>
<dbReference type="EMBL" id="MCFJ01000007">
    <property type="protein sequence ID" value="ORY63851.1"/>
    <property type="molecule type" value="Genomic_DNA"/>
</dbReference>
<dbReference type="InParanoid" id="A0A1Y2DX53"/>
<name>A0A1Y2DX53_9PEZI</name>
<evidence type="ECO:0000256" key="1">
    <source>
        <dbReference type="SAM" id="MobiDB-lite"/>
    </source>
</evidence>
<dbReference type="GeneID" id="63770310"/>
<dbReference type="OrthoDB" id="5245132at2759"/>
<evidence type="ECO:0000313" key="3">
    <source>
        <dbReference type="Proteomes" id="UP000193689"/>
    </source>
</evidence>
<evidence type="ECO:0000313" key="2">
    <source>
        <dbReference type="EMBL" id="ORY63851.1"/>
    </source>
</evidence>
<keyword evidence="3" id="KW-1185">Reference proteome</keyword>
<reference evidence="2 3" key="1">
    <citation type="submission" date="2016-07" db="EMBL/GenBank/DDBJ databases">
        <title>Pervasive Adenine N6-methylation of Active Genes in Fungi.</title>
        <authorList>
            <consortium name="DOE Joint Genome Institute"/>
            <person name="Mondo S.J."/>
            <person name="Dannebaum R.O."/>
            <person name="Kuo R.C."/>
            <person name="Labutti K."/>
            <person name="Haridas S."/>
            <person name="Kuo A."/>
            <person name="Salamov A."/>
            <person name="Ahrendt S.R."/>
            <person name="Lipzen A."/>
            <person name="Sullivan W."/>
            <person name="Andreopoulos W.B."/>
            <person name="Clum A."/>
            <person name="Lindquist E."/>
            <person name="Daum C."/>
            <person name="Ramamoorthy G.K."/>
            <person name="Gryganskyi A."/>
            <person name="Culley D."/>
            <person name="Magnuson J.K."/>
            <person name="James T.Y."/>
            <person name="O'Malley M.A."/>
            <person name="Stajich J.E."/>
            <person name="Spatafora J.W."/>
            <person name="Visel A."/>
            <person name="Grigoriev I.V."/>
        </authorList>
    </citation>
    <scope>NUCLEOTIDE SEQUENCE [LARGE SCALE GENOMIC DNA]</scope>
    <source>
        <strain evidence="2 3">CBS 129021</strain>
    </source>
</reference>
<gene>
    <name evidence="2" type="ORF">BCR38DRAFT_201308</name>
</gene>
<proteinExistence type="predicted"/>
<dbReference type="AlphaFoldDB" id="A0A1Y2DX53"/>
<accession>A0A1Y2DX53</accession>
<dbReference type="Proteomes" id="UP000193689">
    <property type="component" value="Unassembled WGS sequence"/>
</dbReference>